<organism evidence="3 4">
    <name type="scientific">Thiothrix nivea (strain ATCC 35100 / DSM 5205 / JP2)</name>
    <dbReference type="NCBI Taxonomy" id="870187"/>
    <lineage>
        <taxon>Bacteria</taxon>
        <taxon>Pseudomonadati</taxon>
        <taxon>Pseudomonadota</taxon>
        <taxon>Gammaproteobacteria</taxon>
        <taxon>Thiotrichales</taxon>
        <taxon>Thiotrichaceae</taxon>
        <taxon>Thiothrix</taxon>
    </lineage>
</organism>
<dbReference type="EMBL" id="JH651384">
    <property type="protein sequence ID" value="EIJ33064.1"/>
    <property type="molecule type" value="Genomic_DNA"/>
</dbReference>
<accession>A0A656HAZ2</accession>
<reference evidence="4" key="1">
    <citation type="journal article" date="2011" name="Stand. Genomic Sci.">
        <title>Genome sequence of the filamentous, gliding Thiothrix nivea neotype strain (JP2(T)).</title>
        <authorList>
            <person name="Lapidus A."/>
            <person name="Nolan M."/>
            <person name="Lucas S."/>
            <person name="Glavina Del Rio T."/>
            <person name="Tice H."/>
            <person name="Cheng J.F."/>
            <person name="Tapia R."/>
            <person name="Han C."/>
            <person name="Goodwin L."/>
            <person name="Pitluck S."/>
            <person name="Liolios K."/>
            <person name="Pagani I."/>
            <person name="Ivanova N."/>
            <person name="Huntemann M."/>
            <person name="Mavromatis K."/>
            <person name="Mikhailova N."/>
            <person name="Pati A."/>
            <person name="Chen A."/>
            <person name="Palaniappan K."/>
            <person name="Land M."/>
            <person name="Brambilla E.M."/>
            <person name="Rohde M."/>
            <person name="Abt B."/>
            <person name="Verbarg S."/>
            <person name="Goker M."/>
            <person name="Bristow J."/>
            <person name="Eisen J.A."/>
            <person name="Markowitz V."/>
            <person name="Hugenholtz P."/>
            <person name="Kyrpides N.C."/>
            <person name="Klenk H.P."/>
            <person name="Woyke T."/>
        </authorList>
    </citation>
    <scope>NUCLEOTIDE SEQUENCE [LARGE SCALE GENOMIC DNA]</scope>
    <source>
        <strain evidence="4">ATCC 35100 / DSM 5205 / JP2</strain>
    </source>
</reference>
<name>A0A656HAZ2_THINJ</name>
<gene>
    <name evidence="3" type="ORF">Thini_0411</name>
</gene>
<dbReference type="InterPro" id="IPR056906">
    <property type="entry name" value="ORF2/G2P_dom"/>
</dbReference>
<evidence type="ECO:0000313" key="3">
    <source>
        <dbReference type="EMBL" id="EIJ33064.1"/>
    </source>
</evidence>
<evidence type="ECO:0000313" key="4">
    <source>
        <dbReference type="Proteomes" id="UP000005317"/>
    </source>
</evidence>
<dbReference type="Pfam" id="PF23343">
    <property type="entry name" value="REP_ORF2-G2P"/>
    <property type="match status" value="1"/>
</dbReference>
<keyword evidence="4" id="KW-1185">Reference proteome</keyword>
<proteinExistence type="predicted"/>
<feature type="domain" description="Replication-associated protein ORF2/G2P" evidence="2">
    <location>
        <begin position="135"/>
        <end position="248"/>
    </location>
</feature>
<feature type="region of interest" description="Disordered" evidence="1">
    <location>
        <begin position="1"/>
        <end position="22"/>
    </location>
</feature>
<dbReference type="AlphaFoldDB" id="A0A656HAZ2"/>
<dbReference type="OrthoDB" id="9129069at2"/>
<evidence type="ECO:0000256" key="1">
    <source>
        <dbReference type="SAM" id="MobiDB-lite"/>
    </source>
</evidence>
<dbReference type="RefSeq" id="WP_002707027.1">
    <property type="nucleotide sequence ID" value="NZ_JH651384.1"/>
</dbReference>
<protein>
    <recommendedName>
        <fullName evidence="2">Replication-associated protein ORF2/G2P domain-containing protein</fullName>
    </recommendedName>
</protein>
<sequence length="337" mass="37502">MQTITPAGSARNPSGDVWSTGGVLSPESASKLDAWVSRHLAKPAELPLIPLAEVPRYVPGTAIPIAGYQPAAHVQETVTLQIGAQDVIVKHKITNGSLPNHGGGGKRGKITQLSKPSIKRMKLAIRNVPDGSVKSMLTLTYPKEFPCDGDKVKRDLRAMRKWLVRHHVGGVWILEFQKRGAPHLHLFLTGWPSGGIDGVARAWYRIVGSDDRKHLDWHLGKLSGRPCLEWMRKPHVASLYATKYAAKQEQKAVPEGFTNVGRFWGVFGNLRPVWRFVVGHGYTCGNATRQLVNHYKCRFDERALQGHWLHKLFVSSVLWGGAAELDEILVFVQWTPF</sequence>
<dbReference type="Proteomes" id="UP000005317">
    <property type="component" value="Unassembled WGS sequence"/>
</dbReference>
<evidence type="ECO:0000259" key="2">
    <source>
        <dbReference type="Pfam" id="PF23343"/>
    </source>
</evidence>